<name>A0A8J2LF22_9HEXA</name>
<dbReference type="Proteomes" id="UP000708208">
    <property type="component" value="Unassembled WGS sequence"/>
</dbReference>
<evidence type="ECO:0000256" key="1">
    <source>
        <dbReference type="ARBA" id="ARBA00022460"/>
    </source>
</evidence>
<keyword evidence="6" id="KW-1185">Reference proteome</keyword>
<comment type="caution">
    <text evidence="5">The sequence shown here is derived from an EMBL/GenBank/DDBJ whole genome shotgun (WGS) entry which is preliminary data.</text>
</comment>
<gene>
    <name evidence="5" type="ORF">AFUS01_LOCUS43554</name>
</gene>
<organism evidence="5 6">
    <name type="scientific">Allacma fusca</name>
    <dbReference type="NCBI Taxonomy" id="39272"/>
    <lineage>
        <taxon>Eukaryota</taxon>
        <taxon>Metazoa</taxon>
        <taxon>Ecdysozoa</taxon>
        <taxon>Arthropoda</taxon>
        <taxon>Hexapoda</taxon>
        <taxon>Collembola</taxon>
        <taxon>Symphypleona</taxon>
        <taxon>Sminthuridae</taxon>
        <taxon>Allacma</taxon>
    </lineage>
</organism>
<protein>
    <submittedName>
        <fullName evidence="5">Uncharacterized protein</fullName>
    </submittedName>
</protein>
<evidence type="ECO:0000313" key="5">
    <source>
        <dbReference type="EMBL" id="CAG7834003.1"/>
    </source>
</evidence>
<dbReference type="InterPro" id="IPR000618">
    <property type="entry name" value="Insect_cuticle"/>
</dbReference>
<dbReference type="InterPro" id="IPR031311">
    <property type="entry name" value="CHIT_BIND_RR_consensus"/>
</dbReference>
<keyword evidence="1 2" id="KW-0193">Cuticle</keyword>
<reference evidence="5" key="1">
    <citation type="submission" date="2021-06" db="EMBL/GenBank/DDBJ databases">
        <authorList>
            <person name="Hodson N. C."/>
            <person name="Mongue J. A."/>
            <person name="Jaron S. K."/>
        </authorList>
    </citation>
    <scope>NUCLEOTIDE SEQUENCE</scope>
</reference>
<dbReference type="PROSITE" id="PS51257">
    <property type="entry name" value="PROKAR_LIPOPROTEIN"/>
    <property type="match status" value="1"/>
</dbReference>
<evidence type="ECO:0000256" key="3">
    <source>
        <dbReference type="SAM" id="MobiDB-lite"/>
    </source>
</evidence>
<proteinExistence type="predicted"/>
<keyword evidence="4" id="KW-0732">Signal</keyword>
<accession>A0A8J2LF22</accession>
<dbReference type="PROSITE" id="PS00233">
    <property type="entry name" value="CHIT_BIND_RR_1"/>
    <property type="match status" value="1"/>
</dbReference>
<evidence type="ECO:0000256" key="4">
    <source>
        <dbReference type="SAM" id="SignalP"/>
    </source>
</evidence>
<dbReference type="OrthoDB" id="7255276at2759"/>
<dbReference type="EMBL" id="CAJVCH010570082">
    <property type="protein sequence ID" value="CAG7834003.1"/>
    <property type="molecule type" value="Genomic_DNA"/>
</dbReference>
<dbReference type="GO" id="GO:0042302">
    <property type="term" value="F:structural constituent of cuticle"/>
    <property type="evidence" value="ECO:0007669"/>
    <property type="project" value="UniProtKB-UniRule"/>
</dbReference>
<feature type="region of interest" description="Disordered" evidence="3">
    <location>
        <begin position="134"/>
        <end position="165"/>
    </location>
</feature>
<evidence type="ECO:0000313" key="6">
    <source>
        <dbReference type="Proteomes" id="UP000708208"/>
    </source>
</evidence>
<feature type="signal peptide" evidence="4">
    <location>
        <begin position="1"/>
        <end position="22"/>
    </location>
</feature>
<evidence type="ECO:0000256" key="2">
    <source>
        <dbReference type="PROSITE-ProRule" id="PRU00497"/>
    </source>
</evidence>
<dbReference type="AlphaFoldDB" id="A0A8J2LF22"/>
<dbReference type="Pfam" id="PF00379">
    <property type="entry name" value="Chitin_bind_4"/>
    <property type="match status" value="1"/>
</dbReference>
<sequence>MFRKIIFITAVITACNWQLTAGRRLPDYDPNTINTDSESLQNGFYGYSYSSVLDGISAHESGYIKNPKAAKKDQISAKKGCYSFSSPEGAFISVLYVADERGYRPVTRITYPSQATHAQHLAQPCASLEQPAQIPVASSSTTESVGRDDQNFEVTPKTSTSTTEPNLEEVTFTAVNSVTSESTGATANEDLNVQTTVPSIGPTTAASPAPGTEFDSIGQTTSEPIALSTGGDNNVDGPTTLADSVVTRQVDGTTVPTTLTDVDPTTRTDGATVPTTLADSFETTTQTDGTTVQTTLSDFVVKTQTYDPTGATTLADSDATTQKDVTIVPTTLADSIVTDQTDGTTVRTLLTDSDATTQRDGATVPVTLADSIMTDQMDGTTVRTTLADSDATTQTDRIAVPTTLTDSDATTQRDGATVPTTLADFVPTTQADVTDGSTTLSDSIVTIKTDGATTASTLTDLVETTDQTTLADSISITTDTTASAEQTEAPSKMSLGGSTIIGIKTTAPTVSGKEETLVPTNSAIATTELPTTLTDKTQRLKTGLEIETPTTTELLATNLSDSGLPTTVDSNSVTTTTLALTTPPIETHESEEFLDYDAVVTYVRHSRAAKS</sequence>
<dbReference type="PROSITE" id="PS51155">
    <property type="entry name" value="CHIT_BIND_RR_2"/>
    <property type="match status" value="1"/>
</dbReference>
<feature type="compositionally biased region" description="Polar residues" evidence="3">
    <location>
        <begin position="152"/>
        <end position="165"/>
    </location>
</feature>
<feature type="chain" id="PRO_5035275175" evidence="4">
    <location>
        <begin position="23"/>
        <end position="611"/>
    </location>
</feature>